<dbReference type="AlphaFoldDB" id="A0AAN9NXK3"/>
<dbReference type="PROSITE" id="PS50066">
    <property type="entry name" value="MADS_BOX_2"/>
    <property type="match status" value="1"/>
</dbReference>
<sequence>MVLSSFCSHLPNQVSFPKASWNNFAIESSSCSSCGSLRPIFLEILKTFRVQIRFPEPGPNTSYGPVAMGDMNDVSLSNNPSSTTHRTGYFHPIPTRHASVPNPNLVFLLSLSLSLSLSSMLFTHSRFQDMGRGRVQLKQIENKISRQVTFSKRRTGLRKKAHEISVLCDAQVALIVFNAKGKLFEYSSESSMENVLERYERHTHIGQLVGDGDDSQGNWSLQCFKLTGKVEVLERNLRNFAGQDLDPLNLRELQSLEHQLDTAIKRIRTRKNQVMNESISDLHKKAKLLQEQNGILTKKIKEKGKAVAEPPQCEPEETLGLTCPPELQLQQRLVPSLTLGETLQATTHREMVEARTVPSANTLIPPWMLHHFAR</sequence>
<comment type="subcellular location">
    <subcellularLocation>
        <location evidence="1">Nucleus</location>
    </subcellularLocation>
</comment>
<gene>
    <name evidence="9" type="ORF">VNO78_33740</name>
</gene>
<accession>A0AAN9NXK3</accession>
<dbReference type="PROSITE" id="PS51297">
    <property type="entry name" value="K_BOX"/>
    <property type="match status" value="1"/>
</dbReference>
<evidence type="ECO:0000313" key="10">
    <source>
        <dbReference type="Proteomes" id="UP001386955"/>
    </source>
</evidence>
<dbReference type="CDD" id="cd00265">
    <property type="entry name" value="MADS_MEF2_like"/>
    <property type="match status" value="1"/>
</dbReference>
<dbReference type="InterPro" id="IPR033896">
    <property type="entry name" value="MEF2-like_N"/>
</dbReference>
<dbReference type="GO" id="GO:0003700">
    <property type="term" value="F:DNA-binding transcription factor activity"/>
    <property type="evidence" value="ECO:0007669"/>
    <property type="project" value="InterPro"/>
</dbReference>
<evidence type="ECO:0000259" key="7">
    <source>
        <dbReference type="PROSITE" id="PS50066"/>
    </source>
</evidence>
<protein>
    <submittedName>
        <fullName evidence="9">Uncharacterized protein</fullName>
    </submittedName>
</protein>
<keyword evidence="5" id="KW-0539">Nucleus</keyword>
<dbReference type="InterPro" id="IPR036879">
    <property type="entry name" value="TF_MADSbox_sf"/>
</dbReference>
<keyword evidence="3" id="KW-0238">DNA-binding</keyword>
<dbReference type="Pfam" id="PF01486">
    <property type="entry name" value="K-box"/>
    <property type="match status" value="1"/>
</dbReference>
<dbReference type="SMART" id="SM00432">
    <property type="entry name" value="MADS"/>
    <property type="match status" value="1"/>
</dbReference>
<feature type="domain" description="MADS-box" evidence="7">
    <location>
        <begin position="130"/>
        <end position="190"/>
    </location>
</feature>
<feature type="domain" description="K-box" evidence="8">
    <location>
        <begin position="216"/>
        <end position="306"/>
    </location>
</feature>
<dbReference type="GO" id="GO:0046983">
    <property type="term" value="F:protein dimerization activity"/>
    <property type="evidence" value="ECO:0007669"/>
    <property type="project" value="InterPro"/>
</dbReference>
<evidence type="ECO:0000259" key="8">
    <source>
        <dbReference type="PROSITE" id="PS51297"/>
    </source>
</evidence>
<dbReference type="PROSITE" id="PS00350">
    <property type="entry name" value="MADS_BOX_1"/>
    <property type="match status" value="1"/>
</dbReference>
<dbReference type="InterPro" id="IPR050142">
    <property type="entry name" value="MADS-box/MEF2_TF"/>
</dbReference>
<keyword evidence="2" id="KW-0805">Transcription regulation</keyword>
<reference evidence="9 10" key="1">
    <citation type="submission" date="2024-01" db="EMBL/GenBank/DDBJ databases">
        <title>The genomes of 5 underutilized Papilionoideae crops provide insights into root nodulation and disease resistanc.</title>
        <authorList>
            <person name="Jiang F."/>
        </authorList>
    </citation>
    <scope>NUCLEOTIDE SEQUENCE [LARGE SCALE GENOMIC DNA]</scope>
    <source>
        <strain evidence="9">DUOXIRENSHENG_FW03</strain>
        <tissue evidence="9">Leaves</tissue>
    </source>
</reference>
<keyword evidence="6" id="KW-0175">Coiled coil</keyword>
<feature type="coiled-coil region" evidence="6">
    <location>
        <begin position="253"/>
        <end position="292"/>
    </location>
</feature>
<dbReference type="Pfam" id="PF00319">
    <property type="entry name" value="SRF-TF"/>
    <property type="match status" value="1"/>
</dbReference>
<evidence type="ECO:0000313" key="9">
    <source>
        <dbReference type="EMBL" id="KAK7381209.1"/>
    </source>
</evidence>
<keyword evidence="4" id="KW-0804">Transcription</keyword>
<name>A0AAN9NXK3_PSOTE</name>
<evidence type="ECO:0000256" key="1">
    <source>
        <dbReference type="ARBA" id="ARBA00004123"/>
    </source>
</evidence>
<evidence type="ECO:0000256" key="2">
    <source>
        <dbReference type="ARBA" id="ARBA00023015"/>
    </source>
</evidence>
<evidence type="ECO:0000256" key="3">
    <source>
        <dbReference type="ARBA" id="ARBA00023125"/>
    </source>
</evidence>
<evidence type="ECO:0000256" key="4">
    <source>
        <dbReference type="ARBA" id="ARBA00023163"/>
    </source>
</evidence>
<dbReference type="Gene3D" id="3.40.1810.10">
    <property type="entry name" value="Transcription factor, MADS-box"/>
    <property type="match status" value="1"/>
</dbReference>
<dbReference type="PRINTS" id="PR00404">
    <property type="entry name" value="MADSDOMAIN"/>
</dbReference>
<dbReference type="PANTHER" id="PTHR48019">
    <property type="entry name" value="SERUM RESPONSE FACTOR HOMOLOG"/>
    <property type="match status" value="1"/>
</dbReference>
<comment type="caution">
    <text evidence="9">The sequence shown here is derived from an EMBL/GenBank/DDBJ whole genome shotgun (WGS) entry which is preliminary data.</text>
</comment>
<dbReference type="FunFam" id="3.40.1810.10:FF:000003">
    <property type="entry name" value="MADS-box transcription factor MADS-MC"/>
    <property type="match status" value="1"/>
</dbReference>
<proteinExistence type="predicted"/>
<dbReference type="EMBL" id="JAYMYS010000009">
    <property type="protein sequence ID" value="KAK7381209.1"/>
    <property type="molecule type" value="Genomic_DNA"/>
</dbReference>
<dbReference type="GO" id="GO:0000977">
    <property type="term" value="F:RNA polymerase II transcription regulatory region sequence-specific DNA binding"/>
    <property type="evidence" value="ECO:0007669"/>
    <property type="project" value="InterPro"/>
</dbReference>
<evidence type="ECO:0000256" key="6">
    <source>
        <dbReference type="SAM" id="Coils"/>
    </source>
</evidence>
<dbReference type="Proteomes" id="UP001386955">
    <property type="component" value="Unassembled WGS sequence"/>
</dbReference>
<keyword evidence="10" id="KW-1185">Reference proteome</keyword>
<dbReference type="InterPro" id="IPR002487">
    <property type="entry name" value="TF_Kbox"/>
</dbReference>
<dbReference type="GO" id="GO:0005634">
    <property type="term" value="C:nucleus"/>
    <property type="evidence" value="ECO:0007669"/>
    <property type="project" value="UniProtKB-SubCell"/>
</dbReference>
<dbReference type="SUPFAM" id="SSF55455">
    <property type="entry name" value="SRF-like"/>
    <property type="match status" value="1"/>
</dbReference>
<evidence type="ECO:0000256" key="5">
    <source>
        <dbReference type="ARBA" id="ARBA00023242"/>
    </source>
</evidence>
<organism evidence="9 10">
    <name type="scientific">Psophocarpus tetragonolobus</name>
    <name type="common">Winged bean</name>
    <name type="synonym">Dolichos tetragonolobus</name>
    <dbReference type="NCBI Taxonomy" id="3891"/>
    <lineage>
        <taxon>Eukaryota</taxon>
        <taxon>Viridiplantae</taxon>
        <taxon>Streptophyta</taxon>
        <taxon>Embryophyta</taxon>
        <taxon>Tracheophyta</taxon>
        <taxon>Spermatophyta</taxon>
        <taxon>Magnoliopsida</taxon>
        <taxon>eudicotyledons</taxon>
        <taxon>Gunneridae</taxon>
        <taxon>Pentapetalae</taxon>
        <taxon>rosids</taxon>
        <taxon>fabids</taxon>
        <taxon>Fabales</taxon>
        <taxon>Fabaceae</taxon>
        <taxon>Papilionoideae</taxon>
        <taxon>50 kb inversion clade</taxon>
        <taxon>NPAAA clade</taxon>
        <taxon>indigoferoid/millettioid clade</taxon>
        <taxon>Phaseoleae</taxon>
        <taxon>Psophocarpus</taxon>
    </lineage>
</organism>
<dbReference type="InterPro" id="IPR002100">
    <property type="entry name" value="TF_MADSbox"/>
</dbReference>
<dbReference type="GO" id="GO:0045944">
    <property type="term" value="P:positive regulation of transcription by RNA polymerase II"/>
    <property type="evidence" value="ECO:0007669"/>
    <property type="project" value="InterPro"/>
</dbReference>